<dbReference type="PANTHER" id="PTHR43409">
    <property type="entry name" value="ANAEROBIC MAGNESIUM-PROTOPORPHYRIN IX MONOMETHYL ESTER CYCLASE-RELATED"/>
    <property type="match status" value="1"/>
</dbReference>
<sequence>MKSRKRFQRVVFIEPKSTHIHVYSSVHIPRVGSILLATILQERGHDVTVIIEDMLHKKVTEEMVWQKILQADLLCISSITSTALRCYMWADRARAAGIPVVMGGTHVTYFPEEAIEHADYVMRGECDESFPLFMDVLESDGDFATVPGLTWRDKSGEVRHNPDAKLPSSAVLEANPFPNYELLWETNLHGGVASFALARGCPFNCSFCSVTKFNGAAIRTISAQRSLDMIEDYWKRYKPHYIFFAEDIFNQMRTRAKEIMRGLIERKIRPSIGFGAQMRHEVVHDKEFLELMREAGFDRAMVGFESINQASLDLCGKRETVEQIEHAIREFHRYGIKVHGMFVAGFDTDTPQTFRDTLAFVKKHHLDSFQLMLLTPLPGTRDWHNEGFGDGRRPMITREWSKFDGHHVIQVPKLMTAYEANLLALETMRGFYTLPRAFGRLLKGDFVEFIMRLEGHFLIRKWFKTPENRQYLEMLRRQLEEPKQQVAEKIRVLRRRIVIAHTEASLALRDTIDRFFAEIGVRVEHSRAGLGDLLAQGQSRWEEVRARIPEYLADKGWLRRDEVDFVVVPTDCGSEAKIKPEEVAPDVPLLVRLNINEQAKVLAEQCVQIALHYTQDALAAAETFRRVVLEQAQQLNPLVAAAQPAAVVRQNQALTRGRRLQ</sequence>
<evidence type="ECO:0000256" key="5">
    <source>
        <dbReference type="ARBA" id="ARBA00022723"/>
    </source>
</evidence>
<keyword evidence="4" id="KW-0949">S-adenosyl-L-methionine</keyword>
<evidence type="ECO:0000256" key="6">
    <source>
        <dbReference type="ARBA" id="ARBA00023004"/>
    </source>
</evidence>
<evidence type="ECO:0000256" key="4">
    <source>
        <dbReference type="ARBA" id="ARBA00022691"/>
    </source>
</evidence>
<evidence type="ECO:0000313" key="10">
    <source>
        <dbReference type="EMBL" id="AXA36494.1"/>
    </source>
</evidence>
<dbReference type="SUPFAM" id="SSF102114">
    <property type="entry name" value="Radical SAM enzymes"/>
    <property type="match status" value="1"/>
</dbReference>
<dbReference type="SMART" id="SM00729">
    <property type="entry name" value="Elp3"/>
    <property type="match status" value="1"/>
</dbReference>
<evidence type="ECO:0000313" key="11">
    <source>
        <dbReference type="Proteomes" id="UP000262583"/>
    </source>
</evidence>
<keyword evidence="7" id="KW-0411">Iron-sulfur</keyword>
<dbReference type="EMBL" id="CP030759">
    <property type="protein sequence ID" value="AXA36494.1"/>
    <property type="molecule type" value="Genomic_DNA"/>
</dbReference>
<proteinExistence type="predicted"/>
<evidence type="ECO:0000259" key="8">
    <source>
        <dbReference type="PROSITE" id="PS51332"/>
    </source>
</evidence>
<dbReference type="Proteomes" id="UP000262583">
    <property type="component" value="Chromosome"/>
</dbReference>
<name>A0A2Z4Y5P6_SUMC1</name>
<dbReference type="GO" id="GO:0032259">
    <property type="term" value="P:methylation"/>
    <property type="evidence" value="ECO:0007669"/>
    <property type="project" value="UniProtKB-KW"/>
</dbReference>
<dbReference type="PROSITE" id="PS51918">
    <property type="entry name" value="RADICAL_SAM"/>
    <property type="match status" value="1"/>
</dbReference>
<dbReference type="KEGG" id="schv:BRCON_1717"/>
<dbReference type="PANTHER" id="PTHR43409:SF7">
    <property type="entry name" value="BLL1977 PROTEIN"/>
    <property type="match status" value="1"/>
</dbReference>
<dbReference type="Pfam" id="PF02310">
    <property type="entry name" value="B12-binding"/>
    <property type="match status" value="1"/>
</dbReference>
<dbReference type="InterPro" id="IPR006638">
    <property type="entry name" value="Elp3/MiaA/NifB-like_rSAM"/>
</dbReference>
<dbReference type="CDD" id="cd01335">
    <property type="entry name" value="Radical_SAM"/>
    <property type="match status" value="1"/>
</dbReference>
<dbReference type="InterPro" id="IPR051198">
    <property type="entry name" value="BchE-like"/>
</dbReference>
<dbReference type="InterPro" id="IPR023404">
    <property type="entry name" value="rSAM_horseshoe"/>
</dbReference>
<dbReference type="InterPro" id="IPR058240">
    <property type="entry name" value="rSAM_sf"/>
</dbReference>
<dbReference type="AlphaFoldDB" id="A0A2Z4Y5P6"/>
<dbReference type="Gene3D" id="3.80.30.20">
    <property type="entry name" value="tm_1862 like domain"/>
    <property type="match status" value="1"/>
</dbReference>
<dbReference type="GO" id="GO:0008168">
    <property type="term" value="F:methyltransferase activity"/>
    <property type="evidence" value="ECO:0007669"/>
    <property type="project" value="UniProtKB-KW"/>
</dbReference>
<feature type="domain" description="Radical SAM core" evidence="9">
    <location>
        <begin position="187"/>
        <end position="419"/>
    </location>
</feature>
<dbReference type="InterPro" id="IPR034466">
    <property type="entry name" value="Methyltransferase_Class_B"/>
</dbReference>
<evidence type="ECO:0000256" key="3">
    <source>
        <dbReference type="ARBA" id="ARBA00022679"/>
    </source>
</evidence>
<keyword evidence="5" id="KW-0479">Metal-binding</keyword>
<dbReference type="GO" id="GO:0051539">
    <property type="term" value="F:4 iron, 4 sulfur cluster binding"/>
    <property type="evidence" value="ECO:0007669"/>
    <property type="project" value="UniProtKB-KW"/>
</dbReference>
<reference evidence="10 11" key="1">
    <citation type="submission" date="2018-05" db="EMBL/GenBank/DDBJ databases">
        <title>A metagenomic window into the 2 km-deep terrestrial subsurface aquifer revealed taxonomically and functionally diverse microbial community comprising novel uncultured bacterial lineages.</title>
        <authorList>
            <person name="Kadnikov V.V."/>
            <person name="Mardanov A.V."/>
            <person name="Beletsky A.V."/>
            <person name="Banks D."/>
            <person name="Pimenov N.V."/>
            <person name="Frank Y.A."/>
            <person name="Karnachuk O.V."/>
            <person name="Ravin N.V."/>
        </authorList>
    </citation>
    <scope>NUCLEOTIDE SEQUENCE [LARGE SCALE GENOMIC DNA]</scope>
    <source>
        <strain evidence="10">BY</strain>
    </source>
</reference>
<dbReference type="GO" id="GO:0005829">
    <property type="term" value="C:cytosol"/>
    <property type="evidence" value="ECO:0007669"/>
    <property type="project" value="TreeGrafter"/>
</dbReference>
<dbReference type="InterPro" id="IPR007197">
    <property type="entry name" value="rSAM"/>
</dbReference>
<dbReference type="SFLD" id="SFLDS00029">
    <property type="entry name" value="Radical_SAM"/>
    <property type="match status" value="1"/>
</dbReference>
<evidence type="ECO:0000256" key="7">
    <source>
        <dbReference type="ARBA" id="ARBA00023014"/>
    </source>
</evidence>
<keyword evidence="3" id="KW-0808">Transferase</keyword>
<evidence type="ECO:0000256" key="2">
    <source>
        <dbReference type="ARBA" id="ARBA00022603"/>
    </source>
</evidence>
<dbReference type="CDD" id="cd02068">
    <property type="entry name" value="radical_SAM_B12_BD"/>
    <property type="match status" value="1"/>
</dbReference>
<organism evidence="10 11">
    <name type="scientific">Sumerlaea chitinivorans</name>
    <dbReference type="NCBI Taxonomy" id="2250252"/>
    <lineage>
        <taxon>Bacteria</taxon>
        <taxon>Candidatus Sumerlaeota</taxon>
        <taxon>Candidatus Sumerlaeia</taxon>
        <taxon>Candidatus Sumerlaeales</taxon>
        <taxon>Candidatus Sumerlaeaceae</taxon>
        <taxon>Candidatus Sumerlaea</taxon>
    </lineage>
</organism>
<dbReference type="GO" id="GO:0031419">
    <property type="term" value="F:cobalamin binding"/>
    <property type="evidence" value="ECO:0007669"/>
    <property type="project" value="InterPro"/>
</dbReference>
<dbReference type="Pfam" id="PF04055">
    <property type="entry name" value="Radical_SAM"/>
    <property type="match status" value="1"/>
</dbReference>
<gene>
    <name evidence="10" type="ORF">BRCON_1717</name>
</gene>
<comment type="cofactor">
    <cofactor evidence="1">
        <name>[4Fe-4S] cluster</name>
        <dbReference type="ChEBI" id="CHEBI:49883"/>
    </cofactor>
</comment>
<evidence type="ECO:0000259" key="9">
    <source>
        <dbReference type="PROSITE" id="PS51918"/>
    </source>
</evidence>
<dbReference type="SFLD" id="SFLDG01123">
    <property type="entry name" value="methyltransferase_(Class_B)"/>
    <property type="match status" value="1"/>
</dbReference>
<keyword evidence="6" id="KW-0408">Iron</keyword>
<accession>A0A2Z4Y5P6</accession>
<dbReference type="GO" id="GO:0046872">
    <property type="term" value="F:metal ion binding"/>
    <property type="evidence" value="ECO:0007669"/>
    <property type="project" value="UniProtKB-KW"/>
</dbReference>
<evidence type="ECO:0000256" key="1">
    <source>
        <dbReference type="ARBA" id="ARBA00001966"/>
    </source>
</evidence>
<dbReference type="InterPro" id="IPR006158">
    <property type="entry name" value="Cobalamin-bd"/>
</dbReference>
<feature type="domain" description="B12-binding" evidence="8">
    <location>
        <begin position="14"/>
        <end position="144"/>
    </location>
</feature>
<dbReference type="PROSITE" id="PS51332">
    <property type="entry name" value="B12_BINDING"/>
    <property type="match status" value="1"/>
</dbReference>
<dbReference type="SFLD" id="SFLDG01082">
    <property type="entry name" value="B12-binding_domain_containing"/>
    <property type="match status" value="1"/>
</dbReference>
<dbReference type="Gene3D" id="3.40.50.280">
    <property type="entry name" value="Cobalamin-binding domain"/>
    <property type="match status" value="1"/>
</dbReference>
<protein>
    <submittedName>
        <fullName evidence="10">BchE/P-methylase family protein</fullName>
    </submittedName>
</protein>
<keyword evidence="2 10" id="KW-0489">Methyltransferase</keyword>